<dbReference type="GO" id="GO:0009117">
    <property type="term" value="P:nucleotide metabolic process"/>
    <property type="evidence" value="ECO:0007669"/>
    <property type="project" value="InterPro"/>
</dbReference>
<dbReference type="InterPro" id="IPR045759">
    <property type="entry name" value="Ap4A_phos1/2_N"/>
</dbReference>
<dbReference type="SUPFAM" id="SSF54197">
    <property type="entry name" value="HIT-like"/>
    <property type="match status" value="1"/>
</dbReference>
<dbReference type="InterPro" id="IPR043171">
    <property type="entry name" value="Ap4A_phos1/2-like"/>
</dbReference>
<evidence type="ECO:0000259" key="1">
    <source>
        <dbReference type="Pfam" id="PF09830"/>
    </source>
</evidence>
<name>A0AAV8A6I6_9EUKA</name>
<dbReference type="InterPro" id="IPR036265">
    <property type="entry name" value="HIT-like_sf"/>
</dbReference>
<dbReference type="GO" id="GO:0003877">
    <property type="term" value="F:ATP:ADP adenylyltransferase activity"/>
    <property type="evidence" value="ECO:0007669"/>
    <property type="project" value="InterPro"/>
</dbReference>
<feature type="domain" description="ATP adenylyltransferase C-terminal" evidence="1">
    <location>
        <begin position="187"/>
        <end position="293"/>
    </location>
</feature>
<dbReference type="InterPro" id="IPR009163">
    <property type="entry name" value="Ap4A_phos1/2"/>
</dbReference>
<dbReference type="Pfam" id="PF19327">
    <property type="entry name" value="Ap4A_phos_N"/>
    <property type="match status" value="1"/>
</dbReference>
<dbReference type="AlphaFoldDB" id="A0AAV8A6I6"/>
<dbReference type="Proteomes" id="UP001146793">
    <property type="component" value="Unassembled WGS sequence"/>
</dbReference>
<dbReference type="EMBL" id="JANTQA010000015">
    <property type="protein sequence ID" value="KAJ3448143.1"/>
    <property type="molecule type" value="Genomic_DNA"/>
</dbReference>
<proteinExistence type="predicted"/>
<comment type="caution">
    <text evidence="3">The sequence shown here is derived from an EMBL/GenBank/DDBJ whole genome shotgun (WGS) entry which is preliminary data.</text>
</comment>
<dbReference type="InterPro" id="IPR019200">
    <property type="entry name" value="ATP_adenylylTrfase_C"/>
</dbReference>
<accession>A0AAV8A6I6</accession>
<reference evidence="3" key="1">
    <citation type="submission" date="2022-08" db="EMBL/GenBank/DDBJ databases">
        <title>Novel sulphate-reducing endosymbionts in the free-living metamonad Anaeramoeba.</title>
        <authorList>
            <person name="Jerlstrom-Hultqvist J."/>
            <person name="Cepicka I."/>
            <person name="Gallot-Lavallee L."/>
            <person name="Salas-Leiva D."/>
            <person name="Curtis B.A."/>
            <person name="Zahonova K."/>
            <person name="Pipaliya S."/>
            <person name="Dacks J."/>
            <person name="Roger A.J."/>
        </authorList>
    </citation>
    <scope>NUCLEOTIDE SEQUENCE</scope>
    <source>
        <strain evidence="3">Busselton2</strain>
    </source>
</reference>
<dbReference type="GO" id="GO:0005524">
    <property type="term" value="F:ATP binding"/>
    <property type="evidence" value="ECO:0007669"/>
    <property type="project" value="InterPro"/>
</dbReference>
<dbReference type="Pfam" id="PF09830">
    <property type="entry name" value="ATP_transf"/>
    <property type="match status" value="1"/>
</dbReference>
<gene>
    <name evidence="3" type="ORF">M0812_00619</name>
</gene>
<evidence type="ECO:0000313" key="4">
    <source>
        <dbReference type="Proteomes" id="UP001146793"/>
    </source>
</evidence>
<evidence type="ECO:0000259" key="2">
    <source>
        <dbReference type="Pfam" id="PF19327"/>
    </source>
</evidence>
<organism evidence="3 4">
    <name type="scientific">Anaeramoeba flamelloides</name>
    <dbReference type="NCBI Taxonomy" id="1746091"/>
    <lineage>
        <taxon>Eukaryota</taxon>
        <taxon>Metamonada</taxon>
        <taxon>Anaeramoebidae</taxon>
        <taxon>Anaeramoeba</taxon>
    </lineage>
</organism>
<protein>
    <submittedName>
        <fullName evidence="3">Ap-4-a phosphorylase ii</fullName>
    </submittedName>
</protein>
<dbReference type="Gene3D" id="3.30.428.70">
    <property type="match status" value="1"/>
</dbReference>
<dbReference type="PANTHER" id="PTHR38420">
    <property type="entry name" value="AP-4-A PHOSPHORYLASE II"/>
    <property type="match status" value="1"/>
</dbReference>
<evidence type="ECO:0000313" key="3">
    <source>
        <dbReference type="EMBL" id="KAJ3448143.1"/>
    </source>
</evidence>
<dbReference type="PANTHER" id="PTHR38420:SF1">
    <property type="entry name" value="PUTATIVE (AFU_ORTHOLOGUE AFUA_5G14690)-RELATED"/>
    <property type="match status" value="1"/>
</dbReference>
<feature type="domain" description="Ap4A phosphorylase 1/2 N-terminal" evidence="2">
    <location>
        <begin position="11"/>
        <end position="171"/>
    </location>
</feature>
<sequence>MNTTTLTKLINKKYSKCFEFLSQTPTIFNIIKTKKMEFLIWKPTPIKIKSLSEPVKLVTNTSKAKKRDPFQYPSKDPLFITKIDEDFSLLFNKFYLVPKHLVLVTNKFVHQNTPLDLAIFKPALRILKVNDGLAFFNHGRESGMSQPHKHVQFLPLPLLDKYNLPIEGLINKAGMKYKERQIFELPVAYKNAVCKLDRNTNTPEKLLLAYHSLLDHLKIRYQFDEEQTLSDQSYNWLCTQNWMMIVPRSNSFLENGLGINSIGYVGSYFLRSLEQAKIIKEYGPLNTLIDLGLSKNL</sequence>